<dbReference type="EMBL" id="QGHB01000016">
    <property type="protein sequence ID" value="PWK81683.1"/>
    <property type="molecule type" value="Genomic_DNA"/>
</dbReference>
<evidence type="ECO:0000313" key="3">
    <source>
        <dbReference type="Proteomes" id="UP000246005"/>
    </source>
</evidence>
<evidence type="ECO:0000313" key="2">
    <source>
        <dbReference type="EMBL" id="PWK81683.1"/>
    </source>
</evidence>
<comment type="caution">
    <text evidence="2">The sequence shown here is derived from an EMBL/GenBank/DDBJ whole genome shotgun (WGS) entry which is preliminary data.</text>
</comment>
<protein>
    <recommendedName>
        <fullName evidence="1">DNA-binding phage zinc finger domain-containing protein</fullName>
    </recommendedName>
</protein>
<name>A0A316HMA0_9PSEU</name>
<evidence type="ECO:0000259" key="1">
    <source>
        <dbReference type="Pfam" id="PF24623"/>
    </source>
</evidence>
<proteinExistence type="predicted"/>
<organism evidence="2 3">
    <name type="scientific">Lentzea atacamensis</name>
    <dbReference type="NCBI Taxonomy" id="531938"/>
    <lineage>
        <taxon>Bacteria</taxon>
        <taxon>Bacillati</taxon>
        <taxon>Actinomycetota</taxon>
        <taxon>Actinomycetes</taxon>
        <taxon>Pseudonocardiales</taxon>
        <taxon>Pseudonocardiaceae</taxon>
        <taxon>Lentzea</taxon>
    </lineage>
</organism>
<feature type="domain" description="DNA-binding phage zinc finger" evidence="1">
    <location>
        <begin position="127"/>
        <end position="174"/>
    </location>
</feature>
<gene>
    <name evidence="2" type="ORF">C8D88_11694</name>
</gene>
<dbReference type="RefSeq" id="WP_109641160.1">
    <property type="nucleotide sequence ID" value="NZ_QGHB01000016.1"/>
</dbReference>
<dbReference type="Pfam" id="PF24623">
    <property type="entry name" value="Phage_zn_bind_8"/>
    <property type="match status" value="1"/>
</dbReference>
<dbReference type="Proteomes" id="UP000246005">
    <property type="component" value="Unassembled WGS sequence"/>
</dbReference>
<accession>A0A316HMA0</accession>
<dbReference type="InterPro" id="IPR056911">
    <property type="entry name" value="Phage_Znf_bind_put"/>
</dbReference>
<reference evidence="2 3" key="1">
    <citation type="submission" date="2018-05" db="EMBL/GenBank/DDBJ databases">
        <title>Genomic Encyclopedia of Type Strains, Phase IV (KMG-IV): sequencing the most valuable type-strain genomes for metagenomic binning, comparative biology and taxonomic classification.</title>
        <authorList>
            <person name="Goeker M."/>
        </authorList>
    </citation>
    <scope>NUCLEOTIDE SEQUENCE [LARGE SCALE GENOMIC DNA]</scope>
    <source>
        <strain evidence="2 3">DSM 45480</strain>
    </source>
</reference>
<dbReference type="AlphaFoldDB" id="A0A316HMA0"/>
<sequence>MTDEPKKSKYVPLTDAEVRKLLVAAMSYDNRKPPGQANVAAWSDSAELAKWTFDEALRALKAHYTEDAAFLMPGHITARIRKERQESRALPPPMQRRAIEAPPAQPERIRSVMSGLAKALGWSKKPEAQVRTAPVQCPYCHALPGKPCTRVIGRGIRRGQFVPIENLHQSRVDLMKEL</sequence>